<evidence type="ECO:0000259" key="3">
    <source>
        <dbReference type="Pfam" id="PF01494"/>
    </source>
</evidence>
<name>A0A1G8DEK4_PSEOR</name>
<dbReference type="InterPro" id="IPR036188">
    <property type="entry name" value="FAD/NAD-bd_sf"/>
</dbReference>
<dbReference type="EMBL" id="FNBE01000026">
    <property type="protein sequence ID" value="SDH56076.1"/>
    <property type="molecule type" value="Genomic_DNA"/>
</dbReference>
<dbReference type="STRING" id="366584.SAMN05216377_12618"/>
<dbReference type="Gene3D" id="3.50.50.60">
    <property type="entry name" value="FAD/NAD(P)-binding domain"/>
    <property type="match status" value="1"/>
</dbReference>
<evidence type="ECO:0000256" key="2">
    <source>
        <dbReference type="ARBA" id="ARBA00023033"/>
    </source>
</evidence>
<feature type="domain" description="FAD-binding" evidence="3">
    <location>
        <begin position="282"/>
        <end position="319"/>
    </location>
</feature>
<dbReference type="AlphaFoldDB" id="A0A1G8DEK4"/>
<dbReference type="OrthoDB" id="9782160at2"/>
<dbReference type="Proteomes" id="UP000198967">
    <property type="component" value="Unassembled WGS sequence"/>
</dbReference>
<dbReference type="PANTHER" id="PTHR13789:SF309">
    <property type="entry name" value="PUTATIVE (AFU_ORTHOLOGUE AFUA_6G14510)-RELATED"/>
    <property type="match status" value="1"/>
</dbReference>
<dbReference type="GO" id="GO:0071949">
    <property type="term" value="F:FAD binding"/>
    <property type="evidence" value="ECO:0007669"/>
    <property type="project" value="InterPro"/>
</dbReference>
<evidence type="ECO:0000313" key="5">
    <source>
        <dbReference type="Proteomes" id="UP000198967"/>
    </source>
</evidence>
<evidence type="ECO:0000256" key="1">
    <source>
        <dbReference type="ARBA" id="ARBA00023002"/>
    </source>
</evidence>
<protein>
    <submittedName>
        <fullName evidence="4">2-polyprenyl-6-methoxyphenol hydroxylase</fullName>
    </submittedName>
</protein>
<feature type="domain" description="FAD-binding" evidence="3">
    <location>
        <begin position="2"/>
        <end position="166"/>
    </location>
</feature>
<evidence type="ECO:0000313" key="4">
    <source>
        <dbReference type="EMBL" id="SDH56076.1"/>
    </source>
</evidence>
<keyword evidence="5" id="KW-1185">Reference proteome</keyword>
<dbReference type="PANTHER" id="PTHR13789">
    <property type="entry name" value="MONOOXYGENASE"/>
    <property type="match status" value="1"/>
</dbReference>
<dbReference type="Pfam" id="PF01494">
    <property type="entry name" value="FAD_binding_3"/>
    <property type="match status" value="2"/>
</dbReference>
<keyword evidence="1" id="KW-0560">Oxidoreductase</keyword>
<dbReference type="InterPro" id="IPR050493">
    <property type="entry name" value="FAD-dep_Monooxygenase_BioMet"/>
</dbReference>
<reference evidence="4 5" key="1">
    <citation type="submission" date="2016-10" db="EMBL/GenBank/DDBJ databases">
        <authorList>
            <person name="de Groot N.N."/>
        </authorList>
    </citation>
    <scope>NUCLEOTIDE SEQUENCE [LARGE SCALE GENOMIC DNA]</scope>
    <source>
        <strain evidence="4 5">CGMCC 4.3143</strain>
    </source>
</reference>
<dbReference type="PRINTS" id="PR00420">
    <property type="entry name" value="RNGMNOXGNASE"/>
</dbReference>
<accession>A0A1G8DEK4</accession>
<gene>
    <name evidence="4" type="ORF">SAMN05216377_12618</name>
</gene>
<dbReference type="GO" id="GO:0004497">
    <property type="term" value="F:monooxygenase activity"/>
    <property type="evidence" value="ECO:0007669"/>
    <property type="project" value="UniProtKB-KW"/>
</dbReference>
<organism evidence="4 5">
    <name type="scientific">Pseudonocardia oroxyli</name>
    <dbReference type="NCBI Taxonomy" id="366584"/>
    <lineage>
        <taxon>Bacteria</taxon>
        <taxon>Bacillati</taxon>
        <taxon>Actinomycetota</taxon>
        <taxon>Actinomycetes</taxon>
        <taxon>Pseudonocardiales</taxon>
        <taxon>Pseudonocardiaceae</taxon>
        <taxon>Pseudonocardia</taxon>
    </lineage>
</organism>
<proteinExistence type="predicted"/>
<keyword evidence="2" id="KW-0503">Monooxygenase</keyword>
<dbReference type="RefSeq" id="WP_093089667.1">
    <property type="nucleotide sequence ID" value="NZ_FNBE01000026.1"/>
</dbReference>
<dbReference type="SUPFAM" id="SSF51905">
    <property type="entry name" value="FAD/NAD(P)-binding domain"/>
    <property type="match status" value="1"/>
</dbReference>
<dbReference type="InterPro" id="IPR002938">
    <property type="entry name" value="FAD-bd"/>
</dbReference>
<sequence>MTTALVIGAGVAGPVLAMALQKAGLHAELYEADTETADHRGAWLTLQVNGITALRAIDAHPVVERVGFPSRRMRFFSGTGRELGELSLGAPLEDGTVGRLMARSDLYRALRDEAVARGAEIRLGSRLVGARRVGDRVRAEFADGGTAEGDLLIGCDGIRSRVRTLIDPAAPPVRYTPVLNVGGFVPRFALDTPSDEFQMMFGRRCFFGWSATPDGGVAWFANPPRRDEPGPGVLAAMTDADWRTWLLDLLSVDRSPACDIVRAAPGPLVGWATYDVPRVPVWHRDRMIVIGDAAHATSPSAGQGASMAIEDAVILARCLRDLPVDRAFGAFEALRRERVEAVVAAGRRASSQKAAGPVGRVVRDAMMPMLLRWVSRRGGASPVWLLRHPIAWDEPTHV</sequence>